<reference evidence="2 3" key="1">
    <citation type="submission" date="2023-03" db="EMBL/GenBank/DDBJ databases">
        <title>NovoSphingobium album sp. nov. isolated from polycyclic aromatic hydrocarbons- and heavy-metal polluted soil.</title>
        <authorList>
            <person name="Liu Z."/>
            <person name="Wang K."/>
        </authorList>
    </citation>
    <scope>NUCLEOTIDE SEQUENCE [LARGE SCALE GENOMIC DNA]</scope>
    <source>
        <strain evidence="2 3">H3SJ31-1</strain>
    </source>
</reference>
<accession>A0ABT5WQG4</accession>
<dbReference type="Gene3D" id="2.120.10.30">
    <property type="entry name" value="TolB, C-terminal domain"/>
    <property type="match status" value="1"/>
</dbReference>
<evidence type="ECO:0000313" key="3">
    <source>
        <dbReference type="Proteomes" id="UP001216253"/>
    </source>
</evidence>
<dbReference type="RefSeq" id="WP_275228347.1">
    <property type="nucleotide sequence ID" value="NZ_JARESE010000033.1"/>
</dbReference>
<dbReference type="Gene3D" id="3.40.50.1820">
    <property type="entry name" value="alpha/beta hydrolase"/>
    <property type="match status" value="1"/>
</dbReference>
<dbReference type="InterPro" id="IPR011659">
    <property type="entry name" value="WD40"/>
</dbReference>
<dbReference type="Pfam" id="PF00326">
    <property type="entry name" value="Peptidase_S9"/>
    <property type="match status" value="1"/>
</dbReference>
<dbReference type="Proteomes" id="UP001216253">
    <property type="component" value="Unassembled WGS sequence"/>
</dbReference>
<evidence type="ECO:0000259" key="1">
    <source>
        <dbReference type="Pfam" id="PF00326"/>
    </source>
</evidence>
<dbReference type="Pfam" id="PF07676">
    <property type="entry name" value="PD40"/>
    <property type="match status" value="1"/>
</dbReference>
<comment type="caution">
    <text evidence="2">The sequence shown here is derived from an EMBL/GenBank/DDBJ whole genome shotgun (WGS) entry which is preliminary data.</text>
</comment>
<feature type="domain" description="Peptidase S9 prolyl oligopeptidase catalytic" evidence="1">
    <location>
        <begin position="520"/>
        <end position="676"/>
    </location>
</feature>
<keyword evidence="3" id="KW-1185">Reference proteome</keyword>
<evidence type="ECO:0000313" key="2">
    <source>
        <dbReference type="EMBL" id="MDE8652264.1"/>
    </source>
</evidence>
<name>A0ABT5WQG4_9SPHN</name>
<protein>
    <submittedName>
        <fullName evidence="2">Atxe2 family lasso peptide isopeptidase</fullName>
    </submittedName>
</protein>
<dbReference type="InterPro" id="IPR001375">
    <property type="entry name" value="Peptidase_S9_cat"/>
</dbReference>
<sequence length="695" mass="75834">MLLFLTLPAPWAFALVHTVRLTSTAAIDAREGSQPFDIERPAAPADTCKNLAFRLPRQEHGRAAVPADLLALRDFGPSALDMGSPAGFSIAPGGRQLAVQVRQANPAANAYCQAILIFDLAKPKAAQRIIVIGNELARASFTLDGLAGFPSGGAVALTPRWSPDGSWLAFLMQEAGTIRLFVTRCSGGMLFPVSGHGANVTDFAWSADGSAITYADDEGLQKARRRLADQGREGYLYDDRFWMLAEPRPFPRGTFADSARVARMAPAGPGTSEDARADNGLASIAQADADKAWVEFDPSPRFAYISRLHVRQGGREIACGYATCTDVGAAWLLPGGTDVVFLRREGFARAQTGIYRWHIDHGHPRRLASTSDAFAGCAFAAHRLLCGRERSDHPRDIAEIDLDDGQIRTIVDLNPEWDEVAPAPVHRLFWKNRFGLEAIGDLVMPSTTPAGAALPLVVVQYDTRGFLRGGIGDEYPIFPLAEAGFAVLSISRPMDYNTMLARSGRPVDQEKLMRDWTDRASVHDSLVTAIKLVQSRVAIDPAHRAITGLSDGASTATYALIHSRLFSLAILGTCCEDPSVTTTAIGPAYEAMLKDYQYPLPWDRNKESWAKISLAMNAQRICAEILIEAADREARMALASLASLRAHRIPAEMYIYPDEYHVKWQPAHRQAIYRRNMAKLITWRAGAPAACPQSD</sequence>
<dbReference type="InterPro" id="IPR029058">
    <property type="entry name" value="AB_hydrolase_fold"/>
</dbReference>
<dbReference type="NCBIfam" id="NF033523">
    <property type="entry name" value="lasso_peptidase"/>
    <property type="match status" value="1"/>
</dbReference>
<gene>
    <name evidence="2" type="ORF">PYV00_11120</name>
</gene>
<dbReference type="InterPro" id="IPR011042">
    <property type="entry name" value="6-blade_b-propeller_TolB-like"/>
</dbReference>
<dbReference type="SUPFAM" id="SSF82171">
    <property type="entry name" value="DPP6 N-terminal domain-like"/>
    <property type="match status" value="1"/>
</dbReference>
<dbReference type="EMBL" id="JARESE010000033">
    <property type="protein sequence ID" value="MDE8652264.1"/>
    <property type="molecule type" value="Genomic_DNA"/>
</dbReference>
<organism evidence="2 3">
    <name type="scientific">Novosphingobium album</name>
    <name type="common">ex Liu et al. 2023</name>
    <dbReference type="NCBI Taxonomy" id="3031130"/>
    <lineage>
        <taxon>Bacteria</taxon>
        <taxon>Pseudomonadati</taxon>
        <taxon>Pseudomonadota</taxon>
        <taxon>Alphaproteobacteria</taxon>
        <taxon>Sphingomonadales</taxon>
        <taxon>Sphingomonadaceae</taxon>
        <taxon>Novosphingobium</taxon>
    </lineage>
</organism>
<dbReference type="SUPFAM" id="SSF53474">
    <property type="entry name" value="alpha/beta-Hydrolases"/>
    <property type="match status" value="1"/>
</dbReference>
<dbReference type="InterPro" id="IPR053536">
    <property type="entry name" value="Lasso_peptide_isopeptidase"/>
</dbReference>
<proteinExistence type="predicted"/>